<accession>A0A427XP81</accession>
<comment type="caution">
    <text evidence="2">The sequence shown here is derived from an EMBL/GenBank/DDBJ whole genome shotgun (WGS) entry which is preliminary data.</text>
</comment>
<sequence length="185" mass="20404">MPRAKNTSTETKPYSRPPLNGSSSSECPSHDAGGDKPMELTERRRVRNTNITAPNNTTQSNGSGTGKWNAEEYVTLFMHVCTWGGSSKHFEGAVPGRTKAQAYDCFRQVIKPYLLKSVAEKAATSKWSAEEYRALLNHVFQCGASSSTFGTAVPGRTKNQSYDAFRQVLKPFIFTKLEEKASANK</sequence>
<protein>
    <recommendedName>
        <fullName evidence="4">Myb-like domain-containing protein</fullName>
    </recommendedName>
</protein>
<dbReference type="EMBL" id="RSCE01000008">
    <property type="protein sequence ID" value="RSH80638.1"/>
    <property type="molecule type" value="Genomic_DNA"/>
</dbReference>
<feature type="region of interest" description="Disordered" evidence="1">
    <location>
        <begin position="1"/>
        <end position="66"/>
    </location>
</feature>
<organism evidence="2 3">
    <name type="scientific">Apiotrichum porosum</name>
    <dbReference type="NCBI Taxonomy" id="105984"/>
    <lineage>
        <taxon>Eukaryota</taxon>
        <taxon>Fungi</taxon>
        <taxon>Dikarya</taxon>
        <taxon>Basidiomycota</taxon>
        <taxon>Agaricomycotina</taxon>
        <taxon>Tremellomycetes</taxon>
        <taxon>Trichosporonales</taxon>
        <taxon>Trichosporonaceae</taxon>
        <taxon>Apiotrichum</taxon>
    </lineage>
</organism>
<dbReference type="SUPFAM" id="SSF46689">
    <property type="entry name" value="Homeodomain-like"/>
    <property type="match status" value="1"/>
</dbReference>
<dbReference type="RefSeq" id="XP_028475585.1">
    <property type="nucleotide sequence ID" value="XM_028624513.1"/>
</dbReference>
<feature type="compositionally biased region" description="Polar residues" evidence="1">
    <location>
        <begin position="48"/>
        <end position="62"/>
    </location>
</feature>
<evidence type="ECO:0000313" key="2">
    <source>
        <dbReference type="EMBL" id="RSH80638.1"/>
    </source>
</evidence>
<feature type="compositionally biased region" description="Polar residues" evidence="1">
    <location>
        <begin position="1"/>
        <end position="12"/>
    </location>
</feature>
<dbReference type="InterPro" id="IPR009057">
    <property type="entry name" value="Homeodomain-like_sf"/>
</dbReference>
<dbReference type="OrthoDB" id="2563604at2759"/>
<dbReference type="Proteomes" id="UP000279236">
    <property type="component" value="Unassembled WGS sequence"/>
</dbReference>
<proteinExistence type="predicted"/>
<name>A0A427XP81_9TREE</name>
<keyword evidence="3" id="KW-1185">Reference proteome</keyword>
<dbReference type="AlphaFoldDB" id="A0A427XP81"/>
<dbReference type="GeneID" id="39593765"/>
<evidence type="ECO:0008006" key="4">
    <source>
        <dbReference type="Google" id="ProtNLM"/>
    </source>
</evidence>
<evidence type="ECO:0000313" key="3">
    <source>
        <dbReference type="Proteomes" id="UP000279236"/>
    </source>
</evidence>
<reference evidence="2 3" key="1">
    <citation type="submission" date="2018-11" db="EMBL/GenBank/DDBJ databases">
        <title>Genome sequence of Apiotrichum porosum DSM 27194.</title>
        <authorList>
            <person name="Aliyu H."/>
            <person name="Gorte O."/>
            <person name="Ochsenreither K."/>
        </authorList>
    </citation>
    <scope>NUCLEOTIDE SEQUENCE [LARGE SCALE GENOMIC DNA]</scope>
    <source>
        <strain evidence="2 3">DSM 27194</strain>
    </source>
</reference>
<gene>
    <name evidence="2" type="ORF">EHS24_009222</name>
</gene>
<feature type="compositionally biased region" description="Basic and acidic residues" evidence="1">
    <location>
        <begin position="28"/>
        <end position="43"/>
    </location>
</feature>
<evidence type="ECO:0000256" key="1">
    <source>
        <dbReference type="SAM" id="MobiDB-lite"/>
    </source>
</evidence>